<accession>A0ABD5XUS8</accession>
<keyword evidence="3" id="KW-1185">Reference proteome</keyword>
<keyword evidence="1" id="KW-0472">Membrane</keyword>
<dbReference type="Proteomes" id="UP001596432">
    <property type="component" value="Unassembled WGS sequence"/>
</dbReference>
<comment type="caution">
    <text evidence="2">The sequence shown here is derived from an EMBL/GenBank/DDBJ whole genome shotgun (WGS) entry which is preliminary data.</text>
</comment>
<dbReference type="AlphaFoldDB" id="A0ABD5XUS8"/>
<keyword evidence="1" id="KW-1133">Transmembrane helix</keyword>
<reference evidence="2 3" key="1">
    <citation type="journal article" date="2019" name="Int. J. Syst. Evol. Microbiol.">
        <title>The Global Catalogue of Microorganisms (GCM) 10K type strain sequencing project: providing services to taxonomists for standard genome sequencing and annotation.</title>
        <authorList>
            <consortium name="The Broad Institute Genomics Platform"/>
            <consortium name="The Broad Institute Genome Sequencing Center for Infectious Disease"/>
            <person name="Wu L."/>
            <person name="Ma J."/>
        </authorList>
    </citation>
    <scope>NUCLEOTIDE SEQUENCE [LARGE SCALE GENOMIC DNA]</scope>
    <source>
        <strain evidence="2 3">XZYJT29</strain>
    </source>
</reference>
<feature type="transmembrane region" description="Helical" evidence="1">
    <location>
        <begin position="32"/>
        <end position="51"/>
    </location>
</feature>
<evidence type="ECO:0000313" key="3">
    <source>
        <dbReference type="Proteomes" id="UP001596432"/>
    </source>
</evidence>
<name>A0ABD5XUS8_9EURY</name>
<organism evidence="2 3">
    <name type="scientific">Halosimplex aquaticum</name>
    <dbReference type="NCBI Taxonomy" id="3026162"/>
    <lineage>
        <taxon>Archaea</taxon>
        <taxon>Methanobacteriati</taxon>
        <taxon>Methanobacteriota</taxon>
        <taxon>Stenosarchaea group</taxon>
        <taxon>Halobacteria</taxon>
        <taxon>Halobacteriales</taxon>
        <taxon>Haloarculaceae</taxon>
        <taxon>Halosimplex</taxon>
    </lineage>
</organism>
<protein>
    <submittedName>
        <fullName evidence="2">Uncharacterized protein</fullName>
    </submittedName>
</protein>
<keyword evidence="1" id="KW-0812">Transmembrane</keyword>
<proteinExistence type="predicted"/>
<sequence length="56" mass="5611">MNAQLALGLGLTALGLLGYVVGIETAYPGRSFAVTAVMVGVTMAAIGRSNGPEDQS</sequence>
<dbReference type="EMBL" id="JBHTAS010000001">
    <property type="protein sequence ID" value="MFC7138869.1"/>
    <property type="molecule type" value="Genomic_DNA"/>
</dbReference>
<dbReference type="RefSeq" id="WP_274324471.1">
    <property type="nucleotide sequence ID" value="NZ_CP118158.1"/>
</dbReference>
<evidence type="ECO:0000256" key="1">
    <source>
        <dbReference type="SAM" id="Phobius"/>
    </source>
</evidence>
<evidence type="ECO:0000313" key="2">
    <source>
        <dbReference type="EMBL" id="MFC7138869.1"/>
    </source>
</evidence>
<dbReference type="GeneID" id="78819113"/>
<gene>
    <name evidence="2" type="ORF">ACFQMA_03335</name>
</gene>